<dbReference type="EC" id="2.3.1.-" evidence="2"/>
<dbReference type="Proteomes" id="UP000054823">
    <property type="component" value="Unassembled WGS sequence"/>
</dbReference>
<dbReference type="PROSITE" id="PS51186">
    <property type="entry name" value="GNAT"/>
    <property type="match status" value="1"/>
</dbReference>
<proteinExistence type="predicted"/>
<dbReference type="GO" id="GO:0016747">
    <property type="term" value="F:acyltransferase activity, transferring groups other than amino-acyl groups"/>
    <property type="evidence" value="ECO:0007669"/>
    <property type="project" value="InterPro"/>
</dbReference>
<protein>
    <submittedName>
        <fullName evidence="2">Putative N-acetyltransferase YjaB</fullName>
        <ecNumber evidence="2">2.3.1.-</ecNumber>
    </submittedName>
</protein>
<sequence length="143" mass="16466">MNKGDIRRAQVADAPAMARIVSDWEAATDWMPSIYGPEEIADMIREAMPEREMWVAGNPIEGYLSFDPKVNRVGGLYCRKTGAGLGKALMEKAKEGRDFIWLHTHEANEAAQRFYKREGFEEVSRHDGDIHKGLREVRMEWRR</sequence>
<feature type="domain" description="N-acetyltransferase" evidence="1">
    <location>
        <begin position="4"/>
        <end position="143"/>
    </location>
</feature>
<name>A0A0P1EVC6_9RHOB</name>
<dbReference type="InterPro" id="IPR000182">
    <property type="entry name" value="GNAT_dom"/>
</dbReference>
<dbReference type="SUPFAM" id="SSF55729">
    <property type="entry name" value="Acyl-CoA N-acyltransferases (Nat)"/>
    <property type="match status" value="1"/>
</dbReference>
<dbReference type="InterPro" id="IPR016181">
    <property type="entry name" value="Acyl_CoA_acyltransferase"/>
</dbReference>
<dbReference type="Pfam" id="PF13508">
    <property type="entry name" value="Acetyltransf_7"/>
    <property type="match status" value="1"/>
</dbReference>
<keyword evidence="3" id="KW-1185">Reference proteome</keyword>
<keyword evidence="2" id="KW-0808">Transferase</keyword>
<dbReference type="OrthoDB" id="9797417at2"/>
<dbReference type="Gene3D" id="3.40.630.30">
    <property type="match status" value="1"/>
</dbReference>
<evidence type="ECO:0000259" key="1">
    <source>
        <dbReference type="PROSITE" id="PS51186"/>
    </source>
</evidence>
<evidence type="ECO:0000313" key="2">
    <source>
        <dbReference type="EMBL" id="CUH54402.1"/>
    </source>
</evidence>
<organism evidence="2 3">
    <name type="scientific">Shimia marina</name>
    <dbReference type="NCBI Taxonomy" id="321267"/>
    <lineage>
        <taxon>Bacteria</taxon>
        <taxon>Pseudomonadati</taxon>
        <taxon>Pseudomonadota</taxon>
        <taxon>Alphaproteobacteria</taxon>
        <taxon>Rhodobacterales</taxon>
        <taxon>Roseobacteraceae</taxon>
    </lineage>
</organism>
<accession>A0A0P1EVC6</accession>
<dbReference type="EMBL" id="CYPW01000040">
    <property type="protein sequence ID" value="CUH54402.1"/>
    <property type="molecule type" value="Genomic_DNA"/>
</dbReference>
<dbReference type="STRING" id="321267.SHM7688_03873"/>
<reference evidence="2 3" key="1">
    <citation type="submission" date="2015-09" db="EMBL/GenBank/DDBJ databases">
        <authorList>
            <consortium name="Swine Surveillance"/>
        </authorList>
    </citation>
    <scope>NUCLEOTIDE SEQUENCE [LARGE SCALE GENOMIC DNA]</scope>
    <source>
        <strain evidence="2 3">CECT 7688</strain>
    </source>
</reference>
<dbReference type="RefSeq" id="WP_058241522.1">
    <property type="nucleotide sequence ID" value="NZ_CYPW01000040.1"/>
</dbReference>
<evidence type="ECO:0000313" key="3">
    <source>
        <dbReference type="Proteomes" id="UP000054823"/>
    </source>
</evidence>
<gene>
    <name evidence="2" type="primary">yjaB</name>
    <name evidence="2" type="ORF">SHM7688_03873</name>
</gene>
<keyword evidence="2" id="KW-0012">Acyltransferase</keyword>
<dbReference type="AlphaFoldDB" id="A0A0P1EVC6"/>